<organism evidence="8 9">
    <name type="scientific">Corynebacterium kroppenstedtii</name>
    <dbReference type="NCBI Taxonomy" id="161879"/>
    <lineage>
        <taxon>Bacteria</taxon>
        <taxon>Bacillati</taxon>
        <taxon>Actinomycetota</taxon>
        <taxon>Actinomycetes</taxon>
        <taxon>Mycobacteriales</taxon>
        <taxon>Corynebacteriaceae</taxon>
        <taxon>Corynebacterium</taxon>
    </lineage>
</organism>
<dbReference type="Proteomes" id="UP000249432">
    <property type="component" value="Unassembled WGS sequence"/>
</dbReference>
<reference evidence="8 9" key="1">
    <citation type="submission" date="2017-08" db="EMBL/GenBank/DDBJ databases">
        <title>Infants hospitalized years apart are colonized by the same room-sourced microbial strains.</title>
        <authorList>
            <person name="Brooks B."/>
            <person name="Olm M.R."/>
            <person name="Firek B.A."/>
            <person name="Baker R."/>
            <person name="Thomas B.C."/>
            <person name="Morowitz M.J."/>
            <person name="Banfield J.F."/>
        </authorList>
    </citation>
    <scope>NUCLEOTIDE SEQUENCE [LARGE SCALE GENOMIC DNA]</scope>
    <source>
        <strain evidence="8">S2_003_000_R1_3</strain>
    </source>
</reference>
<name>A0A2W5SMI7_9CORY</name>
<evidence type="ECO:0000259" key="7">
    <source>
        <dbReference type="Pfam" id="PF06271"/>
    </source>
</evidence>
<dbReference type="RefSeq" id="WP_368665384.1">
    <property type="nucleotide sequence ID" value="NZ_QFRA01000021.1"/>
</dbReference>
<dbReference type="Pfam" id="PF06271">
    <property type="entry name" value="RDD"/>
    <property type="match status" value="1"/>
</dbReference>
<evidence type="ECO:0000256" key="1">
    <source>
        <dbReference type="ARBA" id="ARBA00004141"/>
    </source>
</evidence>
<feature type="compositionally biased region" description="Polar residues" evidence="5">
    <location>
        <begin position="1"/>
        <end position="10"/>
    </location>
</feature>
<dbReference type="EMBL" id="QFRA01000021">
    <property type="protein sequence ID" value="PZR04142.1"/>
    <property type="molecule type" value="Genomic_DNA"/>
</dbReference>
<evidence type="ECO:0000256" key="6">
    <source>
        <dbReference type="SAM" id="Phobius"/>
    </source>
</evidence>
<feature type="transmembrane region" description="Helical" evidence="6">
    <location>
        <begin position="139"/>
        <end position="160"/>
    </location>
</feature>
<evidence type="ECO:0000313" key="8">
    <source>
        <dbReference type="EMBL" id="PZR04142.1"/>
    </source>
</evidence>
<feature type="transmembrane region" description="Helical" evidence="6">
    <location>
        <begin position="32"/>
        <end position="50"/>
    </location>
</feature>
<evidence type="ECO:0000313" key="9">
    <source>
        <dbReference type="Proteomes" id="UP000249432"/>
    </source>
</evidence>
<evidence type="ECO:0000256" key="4">
    <source>
        <dbReference type="ARBA" id="ARBA00023136"/>
    </source>
</evidence>
<gene>
    <name evidence="8" type="ORF">DI525_07905</name>
</gene>
<dbReference type="InterPro" id="IPR010432">
    <property type="entry name" value="RDD"/>
</dbReference>
<comment type="caution">
    <text evidence="8">The sequence shown here is derived from an EMBL/GenBank/DDBJ whole genome shotgun (WGS) entry which is preliminary data.</text>
</comment>
<keyword evidence="4 6" id="KW-0472">Membrane</keyword>
<evidence type="ECO:0000256" key="2">
    <source>
        <dbReference type="ARBA" id="ARBA00022692"/>
    </source>
</evidence>
<feature type="compositionally biased region" description="Basic and acidic residues" evidence="5">
    <location>
        <begin position="11"/>
        <end position="20"/>
    </location>
</feature>
<evidence type="ECO:0000256" key="5">
    <source>
        <dbReference type="SAM" id="MobiDB-lite"/>
    </source>
</evidence>
<evidence type="ECO:0000256" key="3">
    <source>
        <dbReference type="ARBA" id="ARBA00022989"/>
    </source>
</evidence>
<proteinExistence type="predicted"/>
<dbReference type="GO" id="GO:0016020">
    <property type="term" value="C:membrane"/>
    <property type="evidence" value="ECO:0007669"/>
    <property type="project" value="UniProtKB-SubCell"/>
</dbReference>
<comment type="subcellular location">
    <subcellularLocation>
        <location evidence="1">Membrane</location>
        <topology evidence="1">Multi-pass membrane protein</topology>
    </subcellularLocation>
</comment>
<protein>
    <recommendedName>
        <fullName evidence="7">RDD domain-containing protein</fullName>
    </recommendedName>
</protein>
<keyword evidence="2 6" id="KW-0812">Transmembrane</keyword>
<feature type="domain" description="RDD" evidence="7">
    <location>
        <begin position="26"/>
        <end position="174"/>
    </location>
</feature>
<sequence length="178" mass="20068">MSTTMTPNHSTDSELHDTRGHHTAPAGLIRRGLGYFFDTCLFAIVILFAQRGINQVVTDKTAQYWITLAAASILFFLYRFLMDAHANGTLGKATVGIKVTTETGGRLGYARAWKRNFYWLAFGPTLAPAYNYPQFQLSVGSVGPETLIYIWIIALMISIYRDRNNRSFLDHWAGAYFN</sequence>
<accession>A0A2W5SMI7</accession>
<keyword evidence="3 6" id="KW-1133">Transmembrane helix</keyword>
<feature type="transmembrane region" description="Helical" evidence="6">
    <location>
        <begin position="62"/>
        <end position="81"/>
    </location>
</feature>
<dbReference type="AlphaFoldDB" id="A0A2W5SMI7"/>
<feature type="region of interest" description="Disordered" evidence="5">
    <location>
        <begin position="1"/>
        <end position="20"/>
    </location>
</feature>